<dbReference type="EMBL" id="CM041536">
    <property type="protein sequence ID" value="KAI3371398.1"/>
    <property type="molecule type" value="Genomic_DNA"/>
</dbReference>
<gene>
    <name evidence="1" type="ORF">L3Q82_023990</name>
</gene>
<proteinExistence type="predicted"/>
<reference evidence="1" key="1">
    <citation type="submission" date="2022-04" db="EMBL/GenBank/DDBJ databases">
        <title>Jade perch genome.</title>
        <authorList>
            <person name="Chao B."/>
        </authorList>
    </citation>
    <scope>NUCLEOTIDE SEQUENCE</scope>
    <source>
        <strain evidence="1">CB-2022</strain>
    </source>
</reference>
<dbReference type="Proteomes" id="UP000831701">
    <property type="component" value="Chromosome 6"/>
</dbReference>
<name>A0ACB8WVB3_9TELE</name>
<evidence type="ECO:0000313" key="2">
    <source>
        <dbReference type="Proteomes" id="UP000831701"/>
    </source>
</evidence>
<evidence type="ECO:0000313" key="1">
    <source>
        <dbReference type="EMBL" id="KAI3371398.1"/>
    </source>
</evidence>
<keyword evidence="2" id="KW-1185">Reference proteome</keyword>
<sequence length="91" mass="9580">MCLSLPLSSSVLKDFPFCSSQLRSTLPLTNSGSSPSLPPTLTSFSWGLNQVSVHSGRLCVKEEPGAADAQFWVLLAGVALSHTEPPINGPL</sequence>
<organism evidence="1 2">
    <name type="scientific">Scortum barcoo</name>
    <name type="common">barcoo grunter</name>
    <dbReference type="NCBI Taxonomy" id="214431"/>
    <lineage>
        <taxon>Eukaryota</taxon>
        <taxon>Metazoa</taxon>
        <taxon>Chordata</taxon>
        <taxon>Craniata</taxon>
        <taxon>Vertebrata</taxon>
        <taxon>Euteleostomi</taxon>
        <taxon>Actinopterygii</taxon>
        <taxon>Neopterygii</taxon>
        <taxon>Teleostei</taxon>
        <taxon>Neoteleostei</taxon>
        <taxon>Acanthomorphata</taxon>
        <taxon>Eupercaria</taxon>
        <taxon>Centrarchiformes</taxon>
        <taxon>Terapontoidei</taxon>
        <taxon>Terapontidae</taxon>
        <taxon>Scortum</taxon>
    </lineage>
</organism>
<accession>A0ACB8WVB3</accession>
<comment type="caution">
    <text evidence="1">The sequence shown here is derived from an EMBL/GenBank/DDBJ whole genome shotgun (WGS) entry which is preliminary data.</text>
</comment>
<protein>
    <submittedName>
        <fullName evidence="1">Uncharacterized protein</fullName>
    </submittedName>
</protein>